<evidence type="ECO:0000256" key="2">
    <source>
        <dbReference type="ARBA" id="ARBA00022679"/>
    </source>
</evidence>
<dbReference type="SUPFAM" id="SSF56214">
    <property type="entry name" value="4'-phosphopantetheinyl transferase"/>
    <property type="match status" value="2"/>
</dbReference>
<dbReference type="GO" id="GO:0016740">
    <property type="term" value="F:transferase activity"/>
    <property type="evidence" value="ECO:0007669"/>
    <property type="project" value="UniProtKB-KW"/>
</dbReference>
<keyword evidence="5" id="KW-1185">Reference proteome</keyword>
<keyword evidence="2 4" id="KW-0808">Transferase</keyword>
<dbReference type="PANTHER" id="PTHR12215">
    <property type="entry name" value="PHOSPHOPANTETHEINE TRANSFERASE"/>
    <property type="match status" value="1"/>
</dbReference>
<dbReference type="Gene3D" id="3.90.470.20">
    <property type="entry name" value="4'-phosphopantetheinyl transferase domain"/>
    <property type="match status" value="2"/>
</dbReference>
<name>A0ABW8SGE6_9CLOT</name>
<evidence type="ECO:0000259" key="3">
    <source>
        <dbReference type="Pfam" id="PF01648"/>
    </source>
</evidence>
<dbReference type="Pfam" id="PF01648">
    <property type="entry name" value="ACPS"/>
    <property type="match status" value="1"/>
</dbReference>
<evidence type="ECO:0000313" key="5">
    <source>
        <dbReference type="Proteomes" id="UP001623660"/>
    </source>
</evidence>
<gene>
    <name evidence="4" type="ORF">ACJDU8_05620</name>
</gene>
<evidence type="ECO:0000313" key="4">
    <source>
        <dbReference type="EMBL" id="MFL0195055.1"/>
    </source>
</evidence>
<feature type="domain" description="4'-phosphopantetheinyl transferase" evidence="3">
    <location>
        <begin position="103"/>
        <end position="194"/>
    </location>
</feature>
<organism evidence="4 5">
    <name type="scientific">Candidatus Clostridium eludens</name>
    <dbReference type="NCBI Taxonomy" id="3381663"/>
    <lineage>
        <taxon>Bacteria</taxon>
        <taxon>Bacillati</taxon>
        <taxon>Bacillota</taxon>
        <taxon>Clostridia</taxon>
        <taxon>Eubacteriales</taxon>
        <taxon>Clostridiaceae</taxon>
        <taxon>Clostridium</taxon>
    </lineage>
</organism>
<accession>A0ABW8SGE6</accession>
<protein>
    <submittedName>
        <fullName evidence="4">4'-phosphopantetheinyl transferase family protein</fullName>
    </submittedName>
</protein>
<dbReference type="Proteomes" id="UP001623660">
    <property type="component" value="Unassembled WGS sequence"/>
</dbReference>
<evidence type="ECO:0000256" key="1">
    <source>
        <dbReference type="ARBA" id="ARBA00010990"/>
    </source>
</evidence>
<reference evidence="4 5" key="1">
    <citation type="submission" date="2024-11" db="EMBL/GenBank/DDBJ databases">
        <authorList>
            <person name="Heng Y.C."/>
            <person name="Lim A.C.H."/>
            <person name="Lee J.K.Y."/>
            <person name="Kittelmann S."/>
        </authorList>
    </citation>
    <scope>NUCLEOTIDE SEQUENCE [LARGE SCALE GENOMIC DNA]</scope>
    <source>
        <strain evidence="4 5">WILCCON 0269</strain>
    </source>
</reference>
<dbReference type="InterPro" id="IPR008278">
    <property type="entry name" value="4-PPantetheinyl_Trfase_dom"/>
</dbReference>
<dbReference type="RefSeq" id="WP_406791174.1">
    <property type="nucleotide sequence ID" value="NZ_JBJHZX010000006.1"/>
</dbReference>
<comment type="caution">
    <text evidence="4">The sequence shown here is derived from an EMBL/GenBank/DDBJ whole genome shotgun (WGS) entry which is preliminary data.</text>
</comment>
<sequence>MVYYFTELHKLDKEFIKKVMPLLPKDRRNKAKRIKKERDRYLSIVAYVLLFFGLKKEGIILSDTSFQYNEFGKPHFGGIKPVFFNLSHCKLGAACAISRETAGMDIQEILTINTFVLKKVCSNKEIMSIKGSKKPGSEFTVLWTQKESYLKATGKGISEALGEINFGIDKKGNACKDGFLLTSNIYENYVITVCSPERKSQCFIKVSIESMLDFIDMNQRLNQ</sequence>
<dbReference type="InterPro" id="IPR050559">
    <property type="entry name" value="P-Pant_transferase_sf"/>
</dbReference>
<dbReference type="InterPro" id="IPR037143">
    <property type="entry name" value="4-PPantetheinyl_Trfase_dom_sf"/>
</dbReference>
<comment type="similarity">
    <text evidence="1">Belongs to the P-Pant transferase superfamily. Gsp/Sfp/HetI/AcpT family.</text>
</comment>
<dbReference type="EMBL" id="JBJHZX010000006">
    <property type="protein sequence ID" value="MFL0195055.1"/>
    <property type="molecule type" value="Genomic_DNA"/>
</dbReference>
<proteinExistence type="inferred from homology"/>
<dbReference type="PANTHER" id="PTHR12215:SF10">
    <property type="entry name" value="L-AMINOADIPATE-SEMIALDEHYDE DEHYDROGENASE-PHOSPHOPANTETHEINYL TRANSFERASE"/>
    <property type="match status" value="1"/>
</dbReference>